<dbReference type="Proteomes" id="UP001515500">
    <property type="component" value="Chromosome 15"/>
</dbReference>
<reference evidence="3" key="1">
    <citation type="submission" date="2025-08" db="UniProtKB">
        <authorList>
            <consortium name="RefSeq"/>
        </authorList>
    </citation>
    <scope>IDENTIFICATION</scope>
</reference>
<accession>A0AB40CQS3</accession>
<proteinExistence type="predicted"/>
<feature type="domain" description="Retrovirus-related Pol polyprotein from transposon TNT 1-94-like beta-barrel" evidence="1">
    <location>
        <begin position="134"/>
        <end position="198"/>
    </location>
</feature>
<dbReference type="RefSeq" id="XP_039140489.1">
    <property type="nucleotide sequence ID" value="XM_039284555.1"/>
</dbReference>
<dbReference type="GeneID" id="120277700"/>
<evidence type="ECO:0000313" key="3">
    <source>
        <dbReference type="RefSeq" id="XP_039140489.1"/>
    </source>
</evidence>
<dbReference type="Pfam" id="PF22936">
    <property type="entry name" value="Pol_BBD"/>
    <property type="match status" value="1"/>
</dbReference>
<organism evidence="2 3">
    <name type="scientific">Dioscorea cayennensis subsp. rotundata</name>
    <name type="common">White Guinea yam</name>
    <name type="synonym">Dioscorea rotundata</name>
    <dbReference type="NCBI Taxonomy" id="55577"/>
    <lineage>
        <taxon>Eukaryota</taxon>
        <taxon>Viridiplantae</taxon>
        <taxon>Streptophyta</taxon>
        <taxon>Embryophyta</taxon>
        <taxon>Tracheophyta</taxon>
        <taxon>Spermatophyta</taxon>
        <taxon>Magnoliopsida</taxon>
        <taxon>Liliopsida</taxon>
        <taxon>Dioscoreales</taxon>
        <taxon>Dioscoreaceae</taxon>
        <taxon>Dioscorea</taxon>
    </lineage>
</organism>
<dbReference type="InterPro" id="IPR054722">
    <property type="entry name" value="PolX-like_BBD"/>
</dbReference>
<name>A0AB40CQS3_DIOCR</name>
<keyword evidence="2" id="KW-1185">Reference proteome</keyword>
<gene>
    <name evidence="3" type="primary">LOC120277700</name>
</gene>
<dbReference type="AlphaFoldDB" id="A0AB40CQS3"/>
<protein>
    <submittedName>
        <fullName evidence="3">Uncharacterized protein LOC120277700</fullName>
    </submittedName>
</protein>
<evidence type="ECO:0000313" key="2">
    <source>
        <dbReference type="Proteomes" id="UP001515500"/>
    </source>
</evidence>
<sequence>MGDAEGVQDLEVVSKVLRSLAPKFNWVAVVIEESKDIAKLSLDDLCGMLQAHEVRVNCAAGKTVEKAFHVKTEHSTPNYSKVGGAWSSWGDGRGCGRAREKQPEKGVGLIAEEESTENLFMASCSMGEQSRTVWLIDSGCSNHMTRDKSLFSSLDESVSITVRLGNNKEIKVCGEGVIAVNTSVGTQKRLEGVQYVPGEESSNMRLEIKQQHVPTRYCEDWKLSDECKESNSGGTVASKVGASELQQFDVHGSQEAGIRVA</sequence>
<evidence type="ECO:0000259" key="1">
    <source>
        <dbReference type="Pfam" id="PF22936"/>
    </source>
</evidence>